<dbReference type="Proteomes" id="UP000229730">
    <property type="component" value="Unassembled WGS sequence"/>
</dbReference>
<keyword evidence="1" id="KW-0732">Signal</keyword>
<proteinExistence type="predicted"/>
<name>A0A2G4YXS7_9PROT</name>
<reference evidence="2 3" key="1">
    <citation type="submission" date="2017-10" db="EMBL/GenBank/DDBJ databases">
        <title>Frigbacter circumglobatus gen. nov. sp. nov., isolated from sediment cultured in situ.</title>
        <authorList>
            <person name="Zhao Z."/>
        </authorList>
    </citation>
    <scope>NUCLEOTIDE SEQUENCE [LARGE SCALE GENOMIC DNA]</scope>
    <source>
        <strain evidence="2 3">ZYL</strain>
    </source>
</reference>
<sequence>MSMRYCARNGIQFLKTRRPMQKIKRFLLTLSLPLLLLSCSASEGTDIAELAVEEFHASYNAGAYATIYSNTTDAFQQYVSKEKFIRLMQRLKNNLGPHVSSTRISWSVKTDLILGTSNYLGYQTAYEKDKQAKETFEFKIQDGIARLNNFNVASPLLASRTQAKRTPF</sequence>
<dbReference type="Pfam" id="PF13211">
    <property type="entry name" value="DUF4019"/>
    <property type="match status" value="1"/>
</dbReference>
<dbReference type="InterPro" id="IPR025091">
    <property type="entry name" value="DUF4019"/>
</dbReference>
<dbReference type="AlphaFoldDB" id="A0A2G4YXS7"/>
<gene>
    <name evidence="2" type="ORF">CRD36_06105</name>
</gene>
<accession>A0A2G4YXS7</accession>
<evidence type="ECO:0008006" key="4">
    <source>
        <dbReference type="Google" id="ProtNLM"/>
    </source>
</evidence>
<feature type="signal peptide" evidence="1">
    <location>
        <begin position="1"/>
        <end position="43"/>
    </location>
</feature>
<protein>
    <recommendedName>
        <fullName evidence="4">DUF4019 domain-containing protein</fullName>
    </recommendedName>
</protein>
<comment type="caution">
    <text evidence="2">The sequence shown here is derived from an EMBL/GenBank/DDBJ whole genome shotgun (WGS) entry which is preliminary data.</text>
</comment>
<evidence type="ECO:0000313" key="3">
    <source>
        <dbReference type="Proteomes" id="UP000229730"/>
    </source>
</evidence>
<dbReference type="InParanoid" id="A0A2G4YXS7"/>
<dbReference type="EMBL" id="PDEM01000009">
    <property type="protein sequence ID" value="PHZ86236.1"/>
    <property type="molecule type" value="Genomic_DNA"/>
</dbReference>
<organism evidence="2 3">
    <name type="scientific">Paremcibacter congregatus</name>
    <dbReference type="NCBI Taxonomy" id="2043170"/>
    <lineage>
        <taxon>Bacteria</taxon>
        <taxon>Pseudomonadati</taxon>
        <taxon>Pseudomonadota</taxon>
        <taxon>Alphaproteobacteria</taxon>
        <taxon>Emcibacterales</taxon>
        <taxon>Emcibacteraceae</taxon>
        <taxon>Paremcibacter</taxon>
    </lineage>
</organism>
<keyword evidence="3" id="KW-1185">Reference proteome</keyword>
<evidence type="ECO:0000313" key="2">
    <source>
        <dbReference type="EMBL" id="PHZ86236.1"/>
    </source>
</evidence>
<feature type="chain" id="PRO_5013666927" description="DUF4019 domain-containing protein" evidence="1">
    <location>
        <begin position="44"/>
        <end position="168"/>
    </location>
</feature>
<evidence type="ECO:0000256" key="1">
    <source>
        <dbReference type="SAM" id="SignalP"/>
    </source>
</evidence>